<evidence type="ECO:0000313" key="2">
    <source>
        <dbReference type="EMBL" id="ELP91652.1"/>
    </source>
</evidence>
<dbReference type="SUPFAM" id="SSF54236">
    <property type="entry name" value="Ubiquitin-like"/>
    <property type="match status" value="2"/>
</dbReference>
<dbReference type="KEGG" id="eiv:EIN_206490"/>
<keyword evidence="3" id="KW-1185">Reference proteome</keyword>
<dbReference type="AlphaFoldDB" id="A0A0A1U9F8"/>
<dbReference type="Proteomes" id="UP000014680">
    <property type="component" value="Unassembled WGS sequence"/>
</dbReference>
<protein>
    <recommendedName>
        <fullName evidence="1">Ubiquitin-like domain-containing protein</fullName>
    </recommendedName>
</protein>
<dbReference type="PROSITE" id="PS50053">
    <property type="entry name" value="UBIQUITIN_2"/>
    <property type="match status" value="1"/>
</dbReference>
<evidence type="ECO:0000313" key="3">
    <source>
        <dbReference type="Proteomes" id="UP000014680"/>
    </source>
</evidence>
<accession>A0A0A1U9F8</accession>
<dbReference type="GeneID" id="14890603"/>
<proteinExistence type="predicted"/>
<evidence type="ECO:0000259" key="1">
    <source>
        <dbReference type="PROSITE" id="PS50053"/>
    </source>
</evidence>
<gene>
    <name evidence="2" type="ORF">EIN_206490</name>
</gene>
<sequence length="300" mass="33664">MMQGITQTVVYQFPTFNYSVPIQPSPTTKIRDVLVSIATHFKIDQNNLEAVYNDIVIPYTLFSELPYPVTNPITIRFVKEVFPVSVEVEGKTELVNVTPLDSVQNVIDMLFPKFGKVRIWLMKNKTKVPITKHTLILTLNILDFSFKTAYFFAAVKKRITVKLYNHSYPYSVDSAMLVWDLKKQICEDFSRDPAAVVLQTDGKIISAAQKLFDVLGSDGSVSIKVARMKGAKIFVEGLGKSYEICVELEKTVEAVVKILHFIDATPLEGIVVVYKGRPLAFSECLTTVGVKEGDVMTLTH</sequence>
<dbReference type="RefSeq" id="XP_004258423.1">
    <property type="nucleotide sequence ID" value="XM_004258375.1"/>
</dbReference>
<reference evidence="2 3" key="1">
    <citation type="submission" date="2012-10" db="EMBL/GenBank/DDBJ databases">
        <authorList>
            <person name="Zafar N."/>
            <person name="Inman J."/>
            <person name="Hall N."/>
            <person name="Lorenzi H."/>
            <person name="Caler E."/>
        </authorList>
    </citation>
    <scope>NUCLEOTIDE SEQUENCE [LARGE SCALE GENOMIC DNA]</scope>
    <source>
        <strain evidence="2 3">IP1</strain>
    </source>
</reference>
<name>A0A0A1U9F8_ENTIV</name>
<feature type="domain" description="Ubiquitin-like" evidence="1">
    <location>
        <begin position="221"/>
        <end position="300"/>
    </location>
</feature>
<organism evidence="2 3">
    <name type="scientific">Entamoeba invadens IP1</name>
    <dbReference type="NCBI Taxonomy" id="370355"/>
    <lineage>
        <taxon>Eukaryota</taxon>
        <taxon>Amoebozoa</taxon>
        <taxon>Evosea</taxon>
        <taxon>Archamoebae</taxon>
        <taxon>Mastigamoebida</taxon>
        <taxon>Entamoebidae</taxon>
        <taxon>Entamoeba</taxon>
    </lineage>
</organism>
<dbReference type="EMBL" id="KB206455">
    <property type="protein sequence ID" value="ELP91652.1"/>
    <property type="molecule type" value="Genomic_DNA"/>
</dbReference>
<dbReference type="VEuPathDB" id="AmoebaDB:EIN_206490"/>
<dbReference type="InterPro" id="IPR000626">
    <property type="entry name" value="Ubiquitin-like_dom"/>
</dbReference>
<dbReference type="InterPro" id="IPR029071">
    <property type="entry name" value="Ubiquitin-like_domsf"/>
</dbReference>